<gene>
    <name evidence="1" type="ORF">ERS007739_03583</name>
</gene>
<evidence type="ECO:0000313" key="2">
    <source>
        <dbReference type="Proteomes" id="UP000039021"/>
    </source>
</evidence>
<dbReference type="AlphaFoldDB" id="A0A916PCQ1"/>
<organism evidence="1 2">
    <name type="scientific">Mycobacterium tuberculosis</name>
    <dbReference type="NCBI Taxonomy" id="1773"/>
    <lineage>
        <taxon>Bacteria</taxon>
        <taxon>Bacillati</taxon>
        <taxon>Actinomycetota</taxon>
        <taxon>Actinomycetes</taxon>
        <taxon>Mycobacteriales</taxon>
        <taxon>Mycobacteriaceae</taxon>
        <taxon>Mycobacterium</taxon>
        <taxon>Mycobacterium tuberculosis complex</taxon>
    </lineage>
</organism>
<accession>A0A916PCQ1</accession>
<dbReference type="Proteomes" id="UP000039021">
    <property type="component" value="Unassembled WGS sequence"/>
</dbReference>
<comment type="caution">
    <text evidence="1">The sequence shown here is derived from an EMBL/GenBank/DDBJ whole genome shotgun (WGS) entry which is preliminary data.</text>
</comment>
<dbReference type="EMBL" id="CSBK01001902">
    <property type="protein sequence ID" value="COZ28121.1"/>
    <property type="molecule type" value="Genomic_DNA"/>
</dbReference>
<evidence type="ECO:0000313" key="1">
    <source>
        <dbReference type="EMBL" id="COZ28121.1"/>
    </source>
</evidence>
<protein>
    <submittedName>
        <fullName evidence="1">Uncharacterized protein</fullName>
    </submittedName>
</protein>
<proteinExistence type="predicted"/>
<name>A0A916PCQ1_MYCTX</name>
<reference evidence="2" key="1">
    <citation type="submission" date="2015-03" db="EMBL/GenBank/DDBJ databases">
        <authorList>
            <consortium name="Pathogen Informatics"/>
        </authorList>
    </citation>
    <scope>NUCLEOTIDE SEQUENCE [LARGE SCALE GENOMIC DNA]</scope>
    <source>
        <strain evidence="2">N09902308</strain>
    </source>
</reference>
<sequence length="56" mass="6287">MSTCRRAKSNEARSCWLGEVEVWVKNASPNASRVSALKSWSRTWIIDACRSADSDL</sequence>